<dbReference type="AlphaFoldDB" id="A0AAJ7DX83"/>
<dbReference type="GeneID" id="105363719"/>
<dbReference type="KEGG" id="csol:105363719"/>
<dbReference type="Proteomes" id="UP000695007">
    <property type="component" value="Unplaced"/>
</dbReference>
<proteinExistence type="predicted"/>
<organism evidence="1 2">
    <name type="scientific">Ceratosolen solmsi marchali</name>
    <dbReference type="NCBI Taxonomy" id="326594"/>
    <lineage>
        <taxon>Eukaryota</taxon>
        <taxon>Metazoa</taxon>
        <taxon>Ecdysozoa</taxon>
        <taxon>Arthropoda</taxon>
        <taxon>Hexapoda</taxon>
        <taxon>Insecta</taxon>
        <taxon>Pterygota</taxon>
        <taxon>Neoptera</taxon>
        <taxon>Endopterygota</taxon>
        <taxon>Hymenoptera</taxon>
        <taxon>Apocrita</taxon>
        <taxon>Proctotrupomorpha</taxon>
        <taxon>Chalcidoidea</taxon>
        <taxon>Agaonidae</taxon>
        <taxon>Agaoninae</taxon>
        <taxon>Ceratosolen</taxon>
    </lineage>
</organism>
<dbReference type="RefSeq" id="XP_011499772.1">
    <property type="nucleotide sequence ID" value="XM_011501470.1"/>
</dbReference>
<evidence type="ECO:0000313" key="2">
    <source>
        <dbReference type="RefSeq" id="XP_011499772.1"/>
    </source>
</evidence>
<gene>
    <name evidence="2" type="primary">LOC105363719</name>
</gene>
<evidence type="ECO:0000313" key="1">
    <source>
        <dbReference type="Proteomes" id="UP000695007"/>
    </source>
</evidence>
<accession>A0AAJ7DX83</accession>
<protein>
    <submittedName>
        <fullName evidence="2">Uncharacterized protein LOC105363719</fullName>
    </submittedName>
</protein>
<name>A0AAJ7DX83_9HYME</name>
<keyword evidence="1" id="KW-1185">Reference proteome</keyword>
<sequence length="377" mass="43386">MTSSANTVSPDDSRTMEEILKRDQRTTYHRVLDQRQNQQLQPQASAVTASKSVIGDTMTKCCGDDVCYNASSCSSKRWTQDVDVESQNQVRMYSKVSSVCDDGQECYGMSSYHVDVGMRRARFAIACTTWLRLGSLLVALLAVSVQSAPAMTLEDRRLSSSPKWMNPCGFAAEEFDGDLEVVQLNDETLLGNIVMQAKTALNYAQGFRDDYIKRTFNTDYADLHLTWKDNHYDWLPGLKQIPKQLGEQLNQEFLNKLEVRMLDTALLDAYEYMQRYAVGLEQIAWDQEDYGLEFRKQFKDTEYNLRAVLCELQMALAERGVVLRADVSREVMPTEYRDMSDSATFRNLRDWLIFRDYMNGLEYIVQVFEHFVRGIES</sequence>
<reference evidence="2" key="1">
    <citation type="submission" date="2025-08" db="UniProtKB">
        <authorList>
            <consortium name="RefSeq"/>
        </authorList>
    </citation>
    <scope>IDENTIFICATION</scope>
</reference>